<proteinExistence type="predicted"/>
<feature type="compositionally biased region" description="Low complexity" evidence="1">
    <location>
        <begin position="903"/>
        <end position="927"/>
    </location>
</feature>
<feature type="region of interest" description="Disordered" evidence="1">
    <location>
        <begin position="973"/>
        <end position="1006"/>
    </location>
</feature>
<feature type="compositionally biased region" description="Low complexity" evidence="1">
    <location>
        <begin position="116"/>
        <end position="129"/>
    </location>
</feature>
<feature type="compositionally biased region" description="Polar residues" evidence="1">
    <location>
        <begin position="183"/>
        <end position="196"/>
    </location>
</feature>
<feature type="compositionally biased region" description="Basic residues" evidence="1">
    <location>
        <begin position="791"/>
        <end position="800"/>
    </location>
</feature>
<feature type="compositionally biased region" description="Low complexity" evidence="1">
    <location>
        <begin position="803"/>
        <end position="817"/>
    </location>
</feature>
<feature type="region of interest" description="Disordered" evidence="1">
    <location>
        <begin position="513"/>
        <end position="585"/>
    </location>
</feature>
<feature type="region of interest" description="Disordered" evidence="1">
    <location>
        <begin position="1018"/>
        <end position="1043"/>
    </location>
</feature>
<feature type="compositionally biased region" description="Basic and acidic residues" evidence="1">
    <location>
        <begin position="1524"/>
        <end position="1537"/>
    </location>
</feature>
<reference evidence="3" key="1">
    <citation type="submission" date="2021-12" db="EMBL/GenBank/DDBJ databases">
        <authorList>
            <person name="King R."/>
        </authorList>
    </citation>
    <scope>NUCLEOTIDE SEQUENCE</scope>
</reference>
<feature type="region of interest" description="Disordered" evidence="1">
    <location>
        <begin position="752"/>
        <end position="817"/>
    </location>
</feature>
<feature type="compositionally biased region" description="Polar residues" evidence="1">
    <location>
        <begin position="775"/>
        <end position="790"/>
    </location>
</feature>
<feature type="region of interest" description="Disordered" evidence="1">
    <location>
        <begin position="1410"/>
        <end position="1492"/>
    </location>
</feature>
<name>A0A9P0CBD6_BEMTA</name>
<feature type="compositionally biased region" description="Basic and acidic residues" evidence="1">
    <location>
        <begin position="258"/>
        <end position="267"/>
    </location>
</feature>
<dbReference type="KEGG" id="btab:109036810"/>
<gene>
    <name evidence="3" type="ORF">BEMITA_LOCUS10223</name>
</gene>
<feature type="compositionally biased region" description="Acidic residues" evidence="1">
    <location>
        <begin position="1582"/>
        <end position="1591"/>
    </location>
</feature>
<organism evidence="3 4">
    <name type="scientific">Bemisia tabaci</name>
    <name type="common">Sweetpotato whitefly</name>
    <name type="synonym">Aleurodes tabaci</name>
    <dbReference type="NCBI Taxonomy" id="7038"/>
    <lineage>
        <taxon>Eukaryota</taxon>
        <taxon>Metazoa</taxon>
        <taxon>Ecdysozoa</taxon>
        <taxon>Arthropoda</taxon>
        <taxon>Hexapoda</taxon>
        <taxon>Insecta</taxon>
        <taxon>Pterygota</taxon>
        <taxon>Neoptera</taxon>
        <taxon>Paraneoptera</taxon>
        <taxon>Hemiptera</taxon>
        <taxon>Sternorrhyncha</taxon>
        <taxon>Aleyrodoidea</taxon>
        <taxon>Aleyrodidae</taxon>
        <taxon>Aleyrodinae</taxon>
        <taxon>Bemisia</taxon>
    </lineage>
</organism>
<feature type="region of interest" description="Disordered" evidence="1">
    <location>
        <begin position="1521"/>
        <end position="1703"/>
    </location>
</feature>
<dbReference type="EMBL" id="OU963867">
    <property type="protein sequence ID" value="CAH0773783.1"/>
    <property type="molecule type" value="Genomic_DNA"/>
</dbReference>
<feature type="compositionally biased region" description="Basic and acidic residues" evidence="1">
    <location>
        <begin position="1430"/>
        <end position="1440"/>
    </location>
</feature>
<keyword evidence="4" id="KW-1185">Reference proteome</keyword>
<feature type="region of interest" description="Disordered" evidence="1">
    <location>
        <begin position="34"/>
        <end position="486"/>
    </location>
</feature>
<feature type="compositionally biased region" description="Low complexity" evidence="1">
    <location>
        <begin position="529"/>
        <end position="551"/>
    </location>
</feature>
<feature type="compositionally biased region" description="Low complexity" evidence="1">
    <location>
        <begin position="565"/>
        <end position="576"/>
    </location>
</feature>
<feature type="compositionally biased region" description="Polar residues" evidence="1">
    <location>
        <begin position="146"/>
        <end position="173"/>
    </location>
</feature>
<feature type="compositionally biased region" description="Polar residues" evidence="1">
    <location>
        <begin position="1342"/>
        <end position="1363"/>
    </location>
</feature>
<feature type="compositionally biased region" description="Low complexity" evidence="1">
    <location>
        <begin position="753"/>
        <end position="765"/>
    </location>
</feature>
<feature type="compositionally biased region" description="Basic and acidic residues" evidence="1">
    <location>
        <begin position="1620"/>
        <end position="1637"/>
    </location>
</feature>
<feature type="compositionally biased region" description="Polar residues" evidence="1">
    <location>
        <begin position="416"/>
        <end position="482"/>
    </location>
</feature>
<keyword evidence="2" id="KW-0732">Signal</keyword>
<feature type="compositionally biased region" description="Low complexity" evidence="1">
    <location>
        <begin position="874"/>
        <end position="885"/>
    </location>
</feature>
<feature type="compositionally biased region" description="Low complexity" evidence="1">
    <location>
        <begin position="1251"/>
        <end position="1269"/>
    </location>
</feature>
<evidence type="ECO:0000313" key="3">
    <source>
        <dbReference type="EMBL" id="CAH0773783.1"/>
    </source>
</evidence>
<evidence type="ECO:0000256" key="2">
    <source>
        <dbReference type="SAM" id="SignalP"/>
    </source>
</evidence>
<feature type="region of interest" description="Disordered" evidence="1">
    <location>
        <begin position="874"/>
        <end position="955"/>
    </location>
</feature>
<feature type="compositionally biased region" description="Basic and acidic residues" evidence="1">
    <location>
        <begin position="1465"/>
        <end position="1475"/>
    </location>
</feature>
<feature type="compositionally biased region" description="Low complexity" evidence="1">
    <location>
        <begin position="1172"/>
        <end position="1189"/>
    </location>
</feature>
<feature type="compositionally biased region" description="Polar residues" evidence="1">
    <location>
        <begin position="373"/>
        <end position="402"/>
    </location>
</feature>
<feature type="compositionally biased region" description="Basic residues" evidence="1">
    <location>
        <begin position="1123"/>
        <end position="1135"/>
    </location>
</feature>
<feature type="signal peptide" evidence="2">
    <location>
        <begin position="1"/>
        <end position="26"/>
    </location>
</feature>
<accession>A0A9P0CBD6</accession>
<feature type="compositionally biased region" description="Polar residues" evidence="1">
    <location>
        <begin position="995"/>
        <end position="1006"/>
    </location>
</feature>
<feature type="compositionally biased region" description="Basic and acidic residues" evidence="1">
    <location>
        <begin position="978"/>
        <end position="991"/>
    </location>
</feature>
<feature type="region of interest" description="Disordered" evidence="1">
    <location>
        <begin position="1103"/>
        <end position="1269"/>
    </location>
</feature>
<feature type="compositionally biased region" description="Polar residues" evidence="1">
    <location>
        <begin position="330"/>
        <end position="340"/>
    </location>
</feature>
<dbReference type="Proteomes" id="UP001152759">
    <property type="component" value="Chromosome 6"/>
</dbReference>
<feature type="compositionally biased region" description="Low complexity" evidence="1">
    <location>
        <begin position="351"/>
        <end position="364"/>
    </location>
</feature>
<feature type="compositionally biased region" description="Basic and acidic residues" evidence="1">
    <location>
        <begin position="1410"/>
        <end position="1419"/>
    </location>
</feature>
<evidence type="ECO:0000256" key="1">
    <source>
        <dbReference type="SAM" id="MobiDB-lite"/>
    </source>
</evidence>
<feature type="compositionally biased region" description="Polar residues" evidence="1">
    <location>
        <begin position="1018"/>
        <end position="1033"/>
    </location>
</feature>
<feature type="compositionally biased region" description="Low complexity" evidence="1">
    <location>
        <begin position="274"/>
        <end position="300"/>
    </location>
</feature>
<feature type="region of interest" description="Disordered" evidence="1">
    <location>
        <begin position="1331"/>
        <end position="1366"/>
    </location>
</feature>
<feature type="compositionally biased region" description="Low complexity" evidence="1">
    <location>
        <begin position="1206"/>
        <end position="1236"/>
    </location>
</feature>
<protein>
    <submittedName>
        <fullName evidence="3">Uncharacterized protein</fullName>
    </submittedName>
</protein>
<feature type="chain" id="PRO_5040144413" evidence="2">
    <location>
        <begin position="27"/>
        <end position="1734"/>
    </location>
</feature>
<sequence>MRQKLPSLAGQVLLLTVLGSPAILSAEQWSRPLAERKSDDWIPIPKNPQVRQAEHGRDLKTSASTSIDQIGSLLTPPVPPQQVSQQSRVLRNPSPQLTGNGFFNPQFKAPPPSPSKSPNQNFFQFSTPQSFPPRPQPSQQTFKNEAVNNQFNSFLSQDPNGFSLTSVPNQFGPPQQVLFPQTHFPSPSFFQNQAFGDQSLPGRAPSVQQPPKPSEPTRTSKVRFPESNSGEDGKEEIQLLYVPVETLAQRGRTPNKLKPNDGSKFRDGPPPSQPNFFPQPQIPPQFSGFPPFPQFNQQEFPPVPQFIDDFSVKHRFNKPQEKPTEKPPVFQNQFIPQTFAQPKFPQEAPKDQQNVQQDSQKQPPKSTVDFAALTQQFALPEKAQSNFQFEFGPQNSQPNFPTAPQPGFFAEPPQSFPAQPQQGFVQSQSFPEPQQKFNQPSTTTPKSAETNFRQQEVSQSINEVTPTKSSFPETSPSQQPATNEAPANAQQLPGMTLAQFAANEQFFPQFPEQPAFAQPSFDPAPQPQIPQSQPQFESRPPSTTFFQPPQQDIFRPSPPLPQEDFQNQPFNSQPQFTSGRVPATLPPPHQPPLSVYMENVAKSKVGEVLNLLKNSKTIPVLDNVGKDTPQIFVGPSSLEPPAGYVKFELPYLSSLDTNRIERKVDKLPFFVAPLNFQPPSGYSKIPFPAPHIGSVVVSNATILRAALHEKPFEQQGIFEQSTPSQPLYTLPSEINSISPSQVNSLQTTPQFYTEEQQQVTETTTQRRTRYRTTTPPSSNYQPQRRPSSGTRQRKPLHRGFPKSQSTTTTTTEIPQEISTEAQYVPQPEVTQPKTHFGTQDQFIEQTIVPAGEQGNAEKQPPSEQNSQITLDQYFQQQQRQQPSQQFDVPNQPTAEGGQVYAEQSNGQQSPQDQQYFSQGSQQFGQDQPTYNQEQKPAEDQYTFQPQKSEGQNEATPAVEISSQNYQNILSPSQYHSEVSGKDQYVKSERVPEQAPVQQSVNGEPTYQQNDQINTVNEQQYVSQNQIDQNSYRPTETRYEQPQPDTTVASYVEINEPETEKPEKFTKTKNKFFEKTQERKEYTIPDQTSILQAHQRMNAFLAQEQADSSTSPQTTVTTEETTTKKLRGKVRARQRYQGRTSTTETPEEQNYPKNFRTQEQADRTSQNYPVYRPTEAAVTEETASSESTPSRVDKYNRFNRRRPLRPASTSTTTSSSEEVSTAATRTRVKATRAPPTASRALSGRTRSRRPGTLTTEAPSTTSTTETASTESLDWGTYVNSFAPSAGANEIASPYDDKSITFHNIESHRRNPSYNKVKNDGYWNNGVTIQQSEGVEVNPETFAPTESTAASRSYTRADTESSATTRGLDRKALYRQRLRQGAVQNDEVNVAAQQNQLRRANAHKERIAAKKLAEARDRDATSYDGNSLQSEGRQRGEEDGQQNRETSSQSEGRQRGDGFDNQQNFETNRDSDAEQQRNTESAAGKKAVVGRRRGAWVRVRVKKPQDVFETAESQSFAKLSGNALKNIEKPQPEAGKEQYVKQVSVDQVSLVADPAQTNPIPEEQKPEESSPQPETPEVTAQDSAPEDTPEVTPEDISPQVFQKDIGDMIRQIINGESEVDEAESHRDQESTEVADDRQVSEMLVATTTPVAPKNVSVATTTTELEAETTRHPEEEVTTYATTIEPEAERSRPTEPITRRAVPTATTTEISLETEICYKGRCVKSKKTKATDLLPSE</sequence>
<evidence type="ECO:0000313" key="4">
    <source>
        <dbReference type="Proteomes" id="UP001152759"/>
    </source>
</evidence>
<feature type="compositionally biased region" description="Polar residues" evidence="1">
    <location>
        <begin position="1150"/>
        <end position="1167"/>
    </location>
</feature>
<feature type="compositionally biased region" description="Polar residues" evidence="1">
    <location>
        <begin position="941"/>
        <end position="955"/>
    </location>
</feature>